<organism evidence="1 2">
    <name type="scientific">Ancylostoma ceylanicum</name>
    <dbReference type="NCBI Taxonomy" id="53326"/>
    <lineage>
        <taxon>Eukaryota</taxon>
        <taxon>Metazoa</taxon>
        <taxon>Ecdysozoa</taxon>
        <taxon>Nematoda</taxon>
        <taxon>Chromadorea</taxon>
        <taxon>Rhabditida</taxon>
        <taxon>Rhabditina</taxon>
        <taxon>Rhabditomorpha</taxon>
        <taxon>Strongyloidea</taxon>
        <taxon>Ancylostomatidae</taxon>
        <taxon>Ancylostomatinae</taxon>
        <taxon>Ancylostoma</taxon>
    </lineage>
</organism>
<dbReference type="AlphaFoldDB" id="A0A016RWU5"/>
<evidence type="ECO:0000313" key="1">
    <source>
        <dbReference type="EMBL" id="EYB82865.1"/>
    </source>
</evidence>
<reference evidence="2" key="1">
    <citation type="journal article" date="2015" name="Nat. Genet.">
        <title>The genome and transcriptome of the zoonotic hookworm Ancylostoma ceylanicum identify infection-specific gene families.</title>
        <authorList>
            <person name="Schwarz E.M."/>
            <person name="Hu Y."/>
            <person name="Antoshechkin I."/>
            <person name="Miller M.M."/>
            <person name="Sternberg P.W."/>
            <person name="Aroian R.V."/>
        </authorList>
    </citation>
    <scope>NUCLEOTIDE SEQUENCE</scope>
    <source>
        <strain evidence="2">HY135</strain>
    </source>
</reference>
<comment type="caution">
    <text evidence="1">The sequence shown here is derived from an EMBL/GenBank/DDBJ whole genome shotgun (WGS) entry which is preliminary data.</text>
</comment>
<keyword evidence="2" id="KW-1185">Reference proteome</keyword>
<proteinExistence type="predicted"/>
<accession>A0A016RWU5</accession>
<evidence type="ECO:0000313" key="2">
    <source>
        <dbReference type="Proteomes" id="UP000024635"/>
    </source>
</evidence>
<gene>
    <name evidence="1" type="primary">Acey_s0348.g3165</name>
    <name evidence="1" type="ORF">Y032_0348g3165</name>
</gene>
<protein>
    <submittedName>
        <fullName evidence="1">Uncharacterized protein</fullName>
    </submittedName>
</protein>
<sequence>MGSAHEEELEAASKLCRKSEGRRAQWTLESVYGLLYPAQEDWASQVVITALLFCVDGLPMRGASPSDSSPFLNLRYQMKHVAREGARSPIESSRKRWVSCAVLPQRYWRSRFAR</sequence>
<dbReference type="Proteomes" id="UP000024635">
    <property type="component" value="Unassembled WGS sequence"/>
</dbReference>
<name>A0A016RWU5_9BILA</name>
<dbReference type="EMBL" id="JARK01001684">
    <property type="protein sequence ID" value="EYB82865.1"/>
    <property type="molecule type" value="Genomic_DNA"/>
</dbReference>